<accession>A0ABD2ARI5</accession>
<reference evidence="15 16" key="1">
    <citation type="journal article" date="2024" name="Ann. Entomol. Soc. Am.">
        <title>Genomic analyses of the southern and eastern yellowjacket wasps (Hymenoptera: Vespidae) reveal evolutionary signatures of social life.</title>
        <authorList>
            <person name="Catto M.A."/>
            <person name="Caine P.B."/>
            <person name="Orr S.E."/>
            <person name="Hunt B.G."/>
            <person name="Goodisman M.A.D."/>
        </authorList>
    </citation>
    <scope>NUCLEOTIDE SEQUENCE [LARGE SCALE GENOMIC DNA]</scope>
    <source>
        <strain evidence="15">232</strain>
        <tissue evidence="15">Head and thorax</tissue>
    </source>
</reference>
<dbReference type="InterPro" id="IPR036396">
    <property type="entry name" value="Cyt_P450_sf"/>
</dbReference>
<dbReference type="InterPro" id="IPR050476">
    <property type="entry name" value="Insect_CytP450_Detox"/>
</dbReference>
<dbReference type="GO" id="GO:0046872">
    <property type="term" value="F:metal ion binding"/>
    <property type="evidence" value="ECO:0007669"/>
    <property type="project" value="UniProtKB-KW"/>
</dbReference>
<evidence type="ECO:0000256" key="9">
    <source>
        <dbReference type="ARBA" id="ARBA00023002"/>
    </source>
</evidence>
<evidence type="ECO:0000256" key="3">
    <source>
        <dbReference type="ARBA" id="ARBA00004406"/>
    </source>
</evidence>
<evidence type="ECO:0000256" key="8">
    <source>
        <dbReference type="ARBA" id="ARBA00022848"/>
    </source>
</evidence>
<gene>
    <name evidence="15" type="ORF">V1477_019802</name>
</gene>
<sequence>MTVPPNILYISQTNEQSPRRLYISQVFRNNGAYQWLLVSRRYNRSPRDHDDSSLCDEKIRLLEKTQRRGNKVYPIFADCLLMEKCPGEFTKHLYDASNGLPYMSFYISDKKFFFSIRDPELVKRVLVKDFDYFADKYSRTDIEDRRGWANLFAIKNRAWKFLRTKLTHEIRSTRCSTSIAFRISVLERPNESVRLYLRRSVPRLTENVEHRINSETKKNDPIDLLIELRTNYEGQDFAGFTRETIVIVIPRHESSSFRIRGERFVDPGGRLLHRRLRNVDDDSGLLAVRARPASRNSKEARKGNSRGSLKQRRRNYLRVGKKLATNHTPTRRSNFSFSNLISRFVRSKGTPPRYFTEPHDYDPERFSEENEQNVIPYTYLTFGEGSRTSRLSLIVLPLDSPTFGVGPLSRFRLGLLESKYGLVQIFRRYRKRGIMEIPPLPFIGNFWDCIFMKKSSWEFVQELYERSKGLPYMGFYIFDKPFILIRDPDLVKHVLVKDFNYFSDRYACSDVNDRLGYANLFMMKNPGWKILRAKLTPIFTSGKLKKMFELMIEIGNDLDRYLGSAGLEGKGKDMEMKDVCAKFTTDLIGTTAFGLRANSLSNPDAEFRKFGHKIFDYDIGRGFELMSIFFMPGIVKTIRAKFFGKEVSNFLRGIFWEVINERIASGTKRNDLIDLLIELRKTYGSEDLGGFKFDGDDLVAQTAIFFSGGFETSSTVMSFAVYELALQPDLQTRLRQEILGALDKSDGKLNYDTVIALPYLDMVVSETLRKYPPLGFLDRVAIQDYKVPNSDLIIEKGTPIMISMTGMHYDPQYFPDPDKFDPERFNEVNKRNIPSYVYFPFGEGPHVCIGTRIGLLQAKLGLIHLLKGYEYTPSKSTTIPMRFDPKGLTTTSLDGIRLNVRKYVQNVA</sequence>
<keyword evidence="7" id="KW-0256">Endoplasmic reticulum</keyword>
<dbReference type="AlphaFoldDB" id="A0ABD2ARI5"/>
<comment type="subcellular location">
    <subcellularLocation>
        <location evidence="3">Endoplasmic reticulum membrane</location>
        <topology evidence="3">Peripheral membrane protein</topology>
    </subcellularLocation>
    <subcellularLocation>
        <location evidence="2">Microsome membrane</location>
        <topology evidence="2">Peripheral membrane protein</topology>
    </subcellularLocation>
</comment>
<protein>
    <submittedName>
        <fullName evidence="15">Cytochrome P450 6k1-like</fullName>
    </submittedName>
</protein>
<dbReference type="Pfam" id="PF00067">
    <property type="entry name" value="p450"/>
    <property type="match status" value="2"/>
</dbReference>
<evidence type="ECO:0000256" key="10">
    <source>
        <dbReference type="ARBA" id="ARBA00023004"/>
    </source>
</evidence>
<dbReference type="Gene3D" id="1.10.630.10">
    <property type="entry name" value="Cytochrome P450"/>
    <property type="match status" value="3"/>
</dbReference>
<dbReference type="Proteomes" id="UP001607303">
    <property type="component" value="Unassembled WGS sequence"/>
</dbReference>
<evidence type="ECO:0000256" key="4">
    <source>
        <dbReference type="ARBA" id="ARBA00010617"/>
    </source>
</evidence>
<dbReference type="EMBL" id="JAYRBN010000115">
    <property type="protein sequence ID" value="KAL2723211.1"/>
    <property type="molecule type" value="Genomic_DNA"/>
</dbReference>
<keyword evidence="10 13" id="KW-0408">Iron</keyword>
<keyword evidence="5 13" id="KW-0349">Heme</keyword>
<dbReference type="CDD" id="cd11056">
    <property type="entry name" value="CYP6-like"/>
    <property type="match status" value="1"/>
</dbReference>
<dbReference type="PRINTS" id="PR00385">
    <property type="entry name" value="P450"/>
</dbReference>
<evidence type="ECO:0000256" key="13">
    <source>
        <dbReference type="PIRSR" id="PIRSR602401-1"/>
    </source>
</evidence>
<dbReference type="InterPro" id="IPR002401">
    <property type="entry name" value="Cyt_P450_E_grp-I"/>
</dbReference>
<proteinExistence type="inferred from homology"/>
<dbReference type="PRINTS" id="PR00463">
    <property type="entry name" value="EP450I"/>
</dbReference>
<evidence type="ECO:0000313" key="15">
    <source>
        <dbReference type="EMBL" id="KAL2723211.1"/>
    </source>
</evidence>
<comment type="cofactor">
    <cofactor evidence="1 13">
        <name>heme</name>
        <dbReference type="ChEBI" id="CHEBI:30413"/>
    </cofactor>
</comment>
<comment type="caution">
    <text evidence="15">The sequence shown here is derived from an EMBL/GenBank/DDBJ whole genome shotgun (WGS) entry which is preliminary data.</text>
</comment>
<evidence type="ECO:0000256" key="1">
    <source>
        <dbReference type="ARBA" id="ARBA00001971"/>
    </source>
</evidence>
<evidence type="ECO:0000256" key="5">
    <source>
        <dbReference type="ARBA" id="ARBA00022617"/>
    </source>
</evidence>
<feature type="binding site" description="axial binding residue" evidence="13">
    <location>
        <position position="848"/>
    </location>
    <ligand>
        <name>heme</name>
        <dbReference type="ChEBI" id="CHEBI:30413"/>
    </ligand>
    <ligandPart>
        <name>Fe</name>
        <dbReference type="ChEBI" id="CHEBI:18248"/>
    </ligandPart>
</feature>
<keyword evidence="16" id="KW-1185">Reference proteome</keyword>
<keyword evidence="11" id="KW-0503">Monooxygenase</keyword>
<dbReference type="PANTHER" id="PTHR24292">
    <property type="entry name" value="CYTOCHROME P450"/>
    <property type="match status" value="1"/>
</dbReference>
<evidence type="ECO:0000256" key="2">
    <source>
        <dbReference type="ARBA" id="ARBA00004174"/>
    </source>
</evidence>
<evidence type="ECO:0000256" key="7">
    <source>
        <dbReference type="ARBA" id="ARBA00022824"/>
    </source>
</evidence>
<dbReference type="PROSITE" id="PS00086">
    <property type="entry name" value="CYTOCHROME_P450"/>
    <property type="match status" value="1"/>
</dbReference>
<evidence type="ECO:0000313" key="16">
    <source>
        <dbReference type="Proteomes" id="UP001607303"/>
    </source>
</evidence>
<evidence type="ECO:0000256" key="6">
    <source>
        <dbReference type="ARBA" id="ARBA00022723"/>
    </source>
</evidence>
<evidence type="ECO:0000256" key="14">
    <source>
        <dbReference type="SAM" id="MobiDB-lite"/>
    </source>
</evidence>
<dbReference type="GO" id="GO:0004497">
    <property type="term" value="F:monooxygenase activity"/>
    <property type="evidence" value="ECO:0007669"/>
    <property type="project" value="UniProtKB-KW"/>
</dbReference>
<keyword evidence="8" id="KW-0492">Microsome</keyword>
<dbReference type="InterPro" id="IPR001128">
    <property type="entry name" value="Cyt_P450"/>
</dbReference>
<dbReference type="PANTHER" id="PTHR24292:SF45">
    <property type="entry name" value="CYTOCHROME P450 6G1-RELATED"/>
    <property type="match status" value="1"/>
</dbReference>
<keyword evidence="12" id="KW-0472">Membrane</keyword>
<keyword evidence="6 13" id="KW-0479">Metal-binding</keyword>
<feature type="region of interest" description="Disordered" evidence="14">
    <location>
        <begin position="290"/>
        <end position="312"/>
    </location>
</feature>
<dbReference type="GO" id="GO:0005789">
    <property type="term" value="C:endoplasmic reticulum membrane"/>
    <property type="evidence" value="ECO:0007669"/>
    <property type="project" value="UniProtKB-SubCell"/>
</dbReference>
<name>A0ABD2ARI5_VESMC</name>
<evidence type="ECO:0000256" key="11">
    <source>
        <dbReference type="ARBA" id="ARBA00023033"/>
    </source>
</evidence>
<keyword evidence="9" id="KW-0560">Oxidoreductase</keyword>
<dbReference type="SUPFAM" id="SSF48264">
    <property type="entry name" value="Cytochrome P450"/>
    <property type="match status" value="3"/>
</dbReference>
<dbReference type="InterPro" id="IPR017972">
    <property type="entry name" value="Cyt_P450_CS"/>
</dbReference>
<organism evidence="15 16">
    <name type="scientific">Vespula maculifrons</name>
    <name type="common">Eastern yellow jacket</name>
    <name type="synonym">Wasp</name>
    <dbReference type="NCBI Taxonomy" id="7453"/>
    <lineage>
        <taxon>Eukaryota</taxon>
        <taxon>Metazoa</taxon>
        <taxon>Ecdysozoa</taxon>
        <taxon>Arthropoda</taxon>
        <taxon>Hexapoda</taxon>
        <taxon>Insecta</taxon>
        <taxon>Pterygota</taxon>
        <taxon>Neoptera</taxon>
        <taxon>Endopterygota</taxon>
        <taxon>Hymenoptera</taxon>
        <taxon>Apocrita</taxon>
        <taxon>Aculeata</taxon>
        <taxon>Vespoidea</taxon>
        <taxon>Vespidae</taxon>
        <taxon>Vespinae</taxon>
        <taxon>Vespula</taxon>
    </lineage>
</organism>
<dbReference type="FunFam" id="1.10.630.10:FF:000042">
    <property type="entry name" value="Cytochrome P450"/>
    <property type="match status" value="1"/>
</dbReference>
<comment type="similarity">
    <text evidence="4">Belongs to the cytochrome P450 family.</text>
</comment>
<evidence type="ECO:0000256" key="12">
    <source>
        <dbReference type="ARBA" id="ARBA00023136"/>
    </source>
</evidence>